<dbReference type="InterPro" id="IPR004475">
    <property type="entry name" value="PolC_DP2"/>
</dbReference>
<dbReference type="PANTHER" id="PTHR42210">
    <property type="entry name" value="DNA POLYMERASE II LARGE SUBUNIT"/>
    <property type="match status" value="1"/>
</dbReference>
<dbReference type="GO" id="GO:0003887">
    <property type="term" value="F:DNA-directed DNA polymerase activity"/>
    <property type="evidence" value="ECO:0007669"/>
    <property type="project" value="InterPro"/>
</dbReference>
<gene>
    <name evidence="2" type="ORF">S06H3_54285</name>
</gene>
<accession>X1P0C7</accession>
<organism evidence="2">
    <name type="scientific">marine sediment metagenome</name>
    <dbReference type="NCBI Taxonomy" id="412755"/>
    <lineage>
        <taxon>unclassified sequences</taxon>
        <taxon>metagenomes</taxon>
        <taxon>ecological metagenomes</taxon>
    </lineage>
</organism>
<proteinExistence type="predicted"/>
<sequence>GDILIGFGEFLENNHPLMPAGYCEEWWAQEVKGALAGKKFDADLSSYLSPPYLKPAPPLAVELSEKFEVPLHPAYTYLFHDIGIEELRELGSWLVGGEPKFEDGKLEGLRLILNQTPKRVLEVLGVPHRVENGCVLIESHVFPLCRCLSLLDGQRLTSERLEETLHANPSKDVMEIVQVLAGFPVKRKAPTRIGCRMGRPEKANPRLMKPPVHVLFPVSLRGGATRSVIKAAEGGEIYVEV</sequence>
<dbReference type="GO" id="GO:0006260">
    <property type="term" value="P:DNA replication"/>
    <property type="evidence" value="ECO:0007669"/>
    <property type="project" value="InterPro"/>
</dbReference>
<dbReference type="Pfam" id="PF24844">
    <property type="entry name" value="PolC_DP2_central"/>
    <property type="match status" value="1"/>
</dbReference>
<feature type="non-terminal residue" evidence="2">
    <location>
        <position position="1"/>
    </location>
</feature>
<evidence type="ECO:0000313" key="2">
    <source>
        <dbReference type="EMBL" id="GAI49762.1"/>
    </source>
</evidence>
<name>X1P0C7_9ZZZZ</name>
<comment type="caution">
    <text evidence="2">The sequence shown here is derived from an EMBL/GenBank/DDBJ whole genome shotgun (WGS) entry which is preliminary data.</text>
</comment>
<protein>
    <recommendedName>
        <fullName evidence="1">DNA polymerase II large subunit DP2 central domain-containing protein</fullName>
    </recommendedName>
</protein>
<evidence type="ECO:0000259" key="1">
    <source>
        <dbReference type="Pfam" id="PF24844"/>
    </source>
</evidence>
<dbReference type="PANTHER" id="PTHR42210:SF1">
    <property type="entry name" value="DNA POLYMERASE II LARGE SUBUNIT"/>
    <property type="match status" value="1"/>
</dbReference>
<feature type="domain" description="DNA polymerase II large subunit DP2 central" evidence="1">
    <location>
        <begin position="1"/>
        <end position="236"/>
    </location>
</feature>
<dbReference type="AlphaFoldDB" id="X1P0C7"/>
<dbReference type="GO" id="GO:0003677">
    <property type="term" value="F:DNA binding"/>
    <property type="evidence" value="ECO:0007669"/>
    <property type="project" value="InterPro"/>
</dbReference>
<dbReference type="InterPro" id="IPR056171">
    <property type="entry name" value="PolC_DP2_central_dom"/>
</dbReference>
<dbReference type="EMBL" id="BARV01034708">
    <property type="protein sequence ID" value="GAI49762.1"/>
    <property type="molecule type" value="Genomic_DNA"/>
</dbReference>
<feature type="non-terminal residue" evidence="2">
    <location>
        <position position="241"/>
    </location>
</feature>
<reference evidence="2" key="1">
    <citation type="journal article" date="2014" name="Front. Microbiol.">
        <title>High frequency of phylogenetically diverse reductive dehalogenase-homologous genes in deep subseafloor sedimentary metagenomes.</title>
        <authorList>
            <person name="Kawai M."/>
            <person name="Futagami T."/>
            <person name="Toyoda A."/>
            <person name="Takaki Y."/>
            <person name="Nishi S."/>
            <person name="Hori S."/>
            <person name="Arai W."/>
            <person name="Tsubouchi T."/>
            <person name="Morono Y."/>
            <person name="Uchiyama I."/>
            <person name="Ito T."/>
            <person name="Fujiyama A."/>
            <person name="Inagaki F."/>
            <person name="Takami H."/>
        </authorList>
    </citation>
    <scope>NUCLEOTIDE SEQUENCE</scope>
    <source>
        <strain evidence="2">Expedition CK06-06</strain>
    </source>
</reference>